<evidence type="ECO:0000256" key="5">
    <source>
        <dbReference type="ARBA" id="ARBA00023136"/>
    </source>
</evidence>
<keyword evidence="2" id="KW-0812">Transmembrane</keyword>
<reference evidence="6 7" key="1">
    <citation type="journal article" date="2016" name="Nat. Commun.">
        <title>Thousands of microbial genomes shed light on interconnected biogeochemical processes in an aquifer system.</title>
        <authorList>
            <person name="Anantharaman K."/>
            <person name="Brown C.T."/>
            <person name="Hug L.A."/>
            <person name="Sharon I."/>
            <person name="Castelle C.J."/>
            <person name="Probst A.J."/>
            <person name="Thomas B.C."/>
            <person name="Singh A."/>
            <person name="Wilkins M.J."/>
            <person name="Karaoz U."/>
            <person name="Brodie E.L."/>
            <person name="Williams K.H."/>
            <person name="Hubbard S.S."/>
            <person name="Banfield J.F."/>
        </authorList>
    </citation>
    <scope>NUCLEOTIDE SEQUENCE [LARGE SCALE GENOMIC DNA]</scope>
</reference>
<dbReference type="GO" id="GO:0032153">
    <property type="term" value="C:cell division site"/>
    <property type="evidence" value="ECO:0007669"/>
    <property type="project" value="TreeGrafter"/>
</dbReference>
<dbReference type="PANTHER" id="PTHR30474">
    <property type="entry name" value="CELL CYCLE PROTEIN"/>
    <property type="match status" value="1"/>
</dbReference>
<evidence type="ECO:0000313" key="7">
    <source>
        <dbReference type="Proteomes" id="UP000178794"/>
    </source>
</evidence>
<dbReference type="GO" id="GO:0005886">
    <property type="term" value="C:plasma membrane"/>
    <property type="evidence" value="ECO:0007669"/>
    <property type="project" value="TreeGrafter"/>
</dbReference>
<evidence type="ECO:0000256" key="2">
    <source>
        <dbReference type="ARBA" id="ARBA00022692"/>
    </source>
</evidence>
<dbReference type="InterPro" id="IPR001182">
    <property type="entry name" value="FtsW/RodA"/>
</dbReference>
<evidence type="ECO:0000256" key="1">
    <source>
        <dbReference type="ARBA" id="ARBA00004141"/>
    </source>
</evidence>
<dbReference type="STRING" id="1798492.A3C89_02855"/>
<gene>
    <name evidence="6" type="ORF">A3C89_02855</name>
</gene>
<evidence type="ECO:0008006" key="8">
    <source>
        <dbReference type="Google" id="ProtNLM"/>
    </source>
</evidence>
<evidence type="ECO:0000313" key="6">
    <source>
        <dbReference type="EMBL" id="OGG59413.1"/>
    </source>
</evidence>
<dbReference type="GO" id="GO:0008360">
    <property type="term" value="P:regulation of cell shape"/>
    <property type="evidence" value="ECO:0007669"/>
    <property type="project" value="UniProtKB-KW"/>
</dbReference>
<name>A0A1F6DDB0_9BACT</name>
<keyword evidence="4" id="KW-1133">Transmembrane helix</keyword>
<keyword evidence="3" id="KW-0133">Cell shape</keyword>
<accession>A0A1F6DDB0</accession>
<protein>
    <recommendedName>
        <fullName evidence="8">Rod shape-determining protein RodA</fullName>
    </recommendedName>
</protein>
<comment type="subcellular location">
    <subcellularLocation>
        <location evidence="1">Membrane</location>
        <topology evidence="1">Multi-pass membrane protein</topology>
    </subcellularLocation>
</comment>
<evidence type="ECO:0000256" key="3">
    <source>
        <dbReference type="ARBA" id="ARBA00022960"/>
    </source>
</evidence>
<dbReference type="Pfam" id="PF01098">
    <property type="entry name" value="FTSW_RODA_SPOVE"/>
    <property type="match status" value="1"/>
</dbReference>
<dbReference type="EMBL" id="MFLF01000016">
    <property type="protein sequence ID" value="OGG59413.1"/>
    <property type="molecule type" value="Genomic_DNA"/>
</dbReference>
<dbReference type="PANTHER" id="PTHR30474:SF1">
    <property type="entry name" value="PEPTIDOGLYCAN GLYCOSYLTRANSFERASE MRDB"/>
    <property type="match status" value="1"/>
</dbReference>
<comment type="caution">
    <text evidence="6">The sequence shown here is derived from an EMBL/GenBank/DDBJ whole genome shotgun (WGS) entry which is preliminary data.</text>
</comment>
<proteinExistence type="predicted"/>
<evidence type="ECO:0000256" key="4">
    <source>
        <dbReference type="ARBA" id="ARBA00022989"/>
    </source>
</evidence>
<keyword evidence="5" id="KW-0472">Membrane</keyword>
<dbReference type="Proteomes" id="UP000178794">
    <property type="component" value="Unassembled WGS sequence"/>
</dbReference>
<sequence>MFKDILKPAYLMILPALLIAGFGLSTLYTFQGDNSFFTKQAVVLAIALLVCLFASIPDYRFMRTGHAVVWIYLSMCGLLALTFVLGYTALGAQMSFDLGAFSLQPVEFARIALILVLAKYFSMRHELIGAFRHIFISAVYLGVPFVLTLLQPDFGSAMILAAVWFGIVLVSGIRTRHIAFVGSLAVAGVTYLWLFKFADYQKERIYNFLDPLADIQGSGYNAYQATIAAGSGQMMGKGIGYGTQSKLNYLPEHQTDFIFASFAEEWGFVGSMVLFALFAWIITLLIRAARNAPTNFERIFVIGFAIYLVAQFTTHVGMNIGVLPITGLPLPFMSFGGSHLVSEFLALGMVIGMTKHQRRVVAVEQSEII</sequence>
<dbReference type="GO" id="GO:0015648">
    <property type="term" value="F:lipid-linked peptidoglycan transporter activity"/>
    <property type="evidence" value="ECO:0007669"/>
    <property type="project" value="TreeGrafter"/>
</dbReference>
<organism evidence="6 7">
    <name type="scientific">Candidatus Kaiserbacteria bacterium RIFCSPHIGHO2_02_FULL_50_50</name>
    <dbReference type="NCBI Taxonomy" id="1798492"/>
    <lineage>
        <taxon>Bacteria</taxon>
        <taxon>Candidatus Kaiseribacteriota</taxon>
    </lineage>
</organism>
<dbReference type="GO" id="GO:0051301">
    <property type="term" value="P:cell division"/>
    <property type="evidence" value="ECO:0007669"/>
    <property type="project" value="InterPro"/>
</dbReference>
<dbReference type="AlphaFoldDB" id="A0A1F6DDB0"/>